<dbReference type="PANTHER" id="PTHR31223:SF70">
    <property type="entry name" value="LOG FAMILY PROTEIN YJL055W"/>
    <property type="match status" value="1"/>
</dbReference>
<comment type="similarity">
    <text evidence="2 3">Belongs to the LOG family.</text>
</comment>
<dbReference type="InterPro" id="IPR005269">
    <property type="entry name" value="LOG"/>
</dbReference>
<gene>
    <name evidence="4" type="ORF">C2L65_34655</name>
</gene>
<proteinExistence type="inferred from homology"/>
<accession>A0A2I8EYS6</accession>
<dbReference type="GO" id="GO:0008714">
    <property type="term" value="F:AMP nucleosidase activity"/>
    <property type="evidence" value="ECO:0007669"/>
    <property type="project" value="UniProtKB-EC"/>
</dbReference>
<name>A0A2I8EYS6_9BURK</name>
<organism evidence="4 5">
    <name type="scientific">Paraburkholderia terrae</name>
    <dbReference type="NCBI Taxonomy" id="311230"/>
    <lineage>
        <taxon>Bacteria</taxon>
        <taxon>Pseudomonadati</taxon>
        <taxon>Pseudomonadota</taxon>
        <taxon>Betaproteobacteria</taxon>
        <taxon>Burkholderiales</taxon>
        <taxon>Burkholderiaceae</taxon>
        <taxon>Paraburkholderia</taxon>
    </lineage>
</organism>
<dbReference type="Pfam" id="PF03641">
    <property type="entry name" value="Lysine_decarbox"/>
    <property type="match status" value="1"/>
</dbReference>
<dbReference type="Gene3D" id="3.40.50.450">
    <property type="match status" value="1"/>
</dbReference>
<keyword evidence="3" id="KW-0203">Cytokinin biosynthesis</keyword>
<dbReference type="RefSeq" id="WP_042306190.1">
    <property type="nucleotide sequence ID" value="NZ_CP026113.1"/>
</dbReference>
<dbReference type="SUPFAM" id="SSF102405">
    <property type="entry name" value="MCP/YpsA-like"/>
    <property type="match status" value="1"/>
</dbReference>
<evidence type="ECO:0000256" key="3">
    <source>
        <dbReference type="RuleBase" id="RU363015"/>
    </source>
</evidence>
<keyword evidence="3" id="KW-0378">Hydrolase</keyword>
<protein>
    <recommendedName>
        <fullName evidence="3">Cytokinin riboside 5'-monophosphate phosphoribohydrolase</fullName>
        <ecNumber evidence="3">3.2.2.n1</ecNumber>
    </recommendedName>
</protein>
<dbReference type="InterPro" id="IPR031100">
    <property type="entry name" value="LOG_fam"/>
</dbReference>
<dbReference type="GO" id="GO:0005829">
    <property type="term" value="C:cytosol"/>
    <property type="evidence" value="ECO:0007669"/>
    <property type="project" value="TreeGrafter"/>
</dbReference>
<dbReference type="NCBIfam" id="TIGR00730">
    <property type="entry name" value="Rossman fold protein, TIGR00730 family"/>
    <property type="match status" value="1"/>
</dbReference>
<reference evidence="4 5" key="1">
    <citation type="submission" date="2018-01" db="EMBL/GenBank/DDBJ databases">
        <title>Species boundaries and ecological features among Paraburkholderia terrae DSMZ17804T, P. hospita DSMZ17164T and P. caribensis DSMZ13236T.</title>
        <authorList>
            <person name="Pratama A.A."/>
        </authorList>
    </citation>
    <scope>NUCLEOTIDE SEQUENCE [LARGE SCALE GENOMIC DNA]</scope>
    <source>
        <strain evidence="4 5">DSM 17804</strain>
    </source>
</reference>
<dbReference type="EC" id="3.2.2.n1" evidence="3"/>
<sequence length="193" mass="20475">MALRSIRSVAVFCGSNHGASETYADAARALGRILAEAGMTVIYGGTTNGLMAVVADAALAAGGKVHGVTTETLHLRGQSHPGLTMCEIAPSLQLRKARMIELADAFIALPGGIGTVEELMQVWSMNQLSEIDKPVGLLNSAGFFGAFLQFIDHMVDTKFLPAAHRHSICVDADAAGLVDQLRSYTHTDVPKWL</sequence>
<dbReference type="OrthoDB" id="9801098at2"/>
<dbReference type="AlphaFoldDB" id="A0A2I8EYS6"/>
<dbReference type="GO" id="GO:0009691">
    <property type="term" value="P:cytokinin biosynthetic process"/>
    <property type="evidence" value="ECO:0007669"/>
    <property type="project" value="UniProtKB-UniRule"/>
</dbReference>
<evidence type="ECO:0000313" key="5">
    <source>
        <dbReference type="Proteomes" id="UP000243502"/>
    </source>
</evidence>
<dbReference type="PANTHER" id="PTHR31223">
    <property type="entry name" value="LOG FAMILY PROTEIN YJL055W"/>
    <property type="match status" value="1"/>
</dbReference>
<evidence type="ECO:0000256" key="1">
    <source>
        <dbReference type="ARBA" id="ARBA00000274"/>
    </source>
</evidence>
<dbReference type="KEGG" id="pter:C2L65_34655"/>
<dbReference type="Proteomes" id="UP000243502">
    <property type="component" value="Chromosome 3"/>
</dbReference>
<evidence type="ECO:0000313" key="4">
    <source>
        <dbReference type="EMBL" id="AUT64775.1"/>
    </source>
</evidence>
<dbReference type="EMBL" id="CP026113">
    <property type="protein sequence ID" value="AUT64775.1"/>
    <property type="molecule type" value="Genomic_DNA"/>
</dbReference>
<comment type="catalytic activity">
    <reaction evidence="1">
        <text>AMP + H2O = D-ribose 5-phosphate + adenine</text>
        <dbReference type="Rhea" id="RHEA:20129"/>
        <dbReference type="ChEBI" id="CHEBI:15377"/>
        <dbReference type="ChEBI" id="CHEBI:16708"/>
        <dbReference type="ChEBI" id="CHEBI:78346"/>
        <dbReference type="ChEBI" id="CHEBI:456215"/>
        <dbReference type="EC" id="3.2.2.4"/>
    </reaction>
</comment>
<evidence type="ECO:0000256" key="2">
    <source>
        <dbReference type="ARBA" id="ARBA00006763"/>
    </source>
</evidence>